<dbReference type="EMBL" id="CP002739">
    <property type="protein sequence ID" value="AEF17851.1"/>
    <property type="molecule type" value="Genomic_DNA"/>
</dbReference>
<name>F6BIW6_THEXL</name>
<accession>F6BIW6</accession>
<dbReference type="InterPro" id="IPR027417">
    <property type="entry name" value="P-loop_NTPase"/>
</dbReference>
<evidence type="ECO:0000259" key="1">
    <source>
        <dbReference type="Pfam" id="PF00158"/>
    </source>
</evidence>
<dbReference type="AlphaFoldDB" id="F6BIW6"/>
<evidence type="ECO:0000313" key="3">
    <source>
        <dbReference type="Proteomes" id="UP000007239"/>
    </source>
</evidence>
<sequence length="286" mass="33025">MTQNIEMTYEERQKFIQMHLDEPLKEKCRVQKVDDILGQDEAVLKILNNLRSQNPKSMILTGPGGTWKRDILRTCFKEVKSSEESFFKSGEFVEYYPDKKYNDDFIRDSLFGYVFEIDFGSRKIKKIKIGLVTRANNGILYIDNLENLTSNNILKLLDVMKSKKVYYEDRLILNVSDHVKRFLKEGFPADFRLAVNVDDSALLPDELLDLCEIIQFKEYDKRVLADIIKNSANKGMFYVDDEVCIKIADAAKNGEDAIGMLQHLAIKALKHGRDEITADDLKSVIF</sequence>
<dbReference type="Pfam" id="PF00158">
    <property type="entry name" value="Sigma54_activat"/>
    <property type="match status" value="1"/>
</dbReference>
<dbReference type="HOGENOM" id="CLU_972993_0_0_9"/>
<dbReference type="Gene3D" id="3.40.50.300">
    <property type="entry name" value="P-loop containing nucleotide triphosphate hydrolases"/>
    <property type="match status" value="1"/>
</dbReference>
<dbReference type="STRING" id="858215.Thexy_1831"/>
<dbReference type="Proteomes" id="UP000007239">
    <property type="component" value="Chromosome"/>
</dbReference>
<feature type="domain" description="Sigma-54 factor interaction" evidence="1">
    <location>
        <begin position="39"/>
        <end position="165"/>
    </location>
</feature>
<dbReference type="KEGG" id="txy:Thexy_1831"/>
<proteinExistence type="predicted"/>
<evidence type="ECO:0000313" key="2">
    <source>
        <dbReference type="EMBL" id="AEF17851.1"/>
    </source>
</evidence>
<dbReference type="GO" id="GO:0006355">
    <property type="term" value="P:regulation of DNA-templated transcription"/>
    <property type="evidence" value="ECO:0007669"/>
    <property type="project" value="InterPro"/>
</dbReference>
<gene>
    <name evidence="2" type="ordered locus">Thexy_1831</name>
</gene>
<reference evidence="2" key="1">
    <citation type="submission" date="2011-05" db="EMBL/GenBank/DDBJ databases">
        <title>Complete sequence of Thermoanaerobacterium xylanolyticum LX-11.</title>
        <authorList>
            <consortium name="US DOE Joint Genome Institute"/>
            <person name="Lucas S."/>
            <person name="Han J."/>
            <person name="Lapidus A."/>
            <person name="Cheng J.-F."/>
            <person name="Goodwin L."/>
            <person name="Pitluck S."/>
            <person name="Peters L."/>
            <person name="Mikhailova N."/>
            <person name="Lu M."/>
            <person name="Han C."/>
            <person name="Tapia R."/>
            <person name="Land M."/>
            <person name="Hauser L."/>
            <person name="Kyrpides N."/>
            <person name="Ivanova N."/>
            <person name="Pagani I."/>
            <person name="Hemme C."/>
            <person name="Woyke T."/>
        </authorList>
    </citation>
    <scope>NUCLEOTIDE SEQUENCE</scope>
    <source>
        <strain evidence="2">LX-11</strain>
    </source>
</reference>
<organism evidence="2 3">
    <name type="scientific">Thermoanaerobacterium xylanolyticum (strain ATCC 49914 / DSM 7097 / LX-11)</name>
    <dbReference type="NCBI Taxonomy" id="858215"/>
    <lineage>
        <taxon>Bacteria</taxon>
        <taxon>Bacillati</taxon>
        <taxon>Bacillota</taxon>
        <taxon>Clostridia</taxon>
        <taxon>Thermoanaerobacterales</taxon>
        <taxon>Thermoanaerobacteraceae</taxon>
        <taxon>Thermoanaerobacterium</taxon>
    </lineage>
</organism>
<dbReference type="SUPFAM" id="SSF52540">
    <property type="entry name" value="P-loop containing nucleoside triphosphate hydrolases"/>
    <property type="match status" value="1"/>
</dbReference>
<keyword evidence="3" id="KW-1185">Reference proteome</keyword>
<dbReference type="eggNOG" id="COG1067">
    <property type="taxonomic scope" value="Bacteria"/>
</dbReference>
<dbReference type="InterPro" id="IPR002078">
    <property type="entry name" value="Sigma_54_int"/>
</dbReference>
<dbReference type="RefSeq" id="WP_013788584.1">
    <property type="nucleotide sequence ID" value="NC_015555.1"/>
</dbReference>
<protein>
    <recommendedName>
        <fullName evidence="1">Sigma-54 factor interaction domain-containing protein</fullName>
    </recommendedName>
</protein>
<dbReference type="GO" id="GO:0005524">
    <property type="term" value="F:ATP binding"/>
    <property type="evidence" value="ECO:0007669"/>
    <property type="project" value="InterPro"/>
</dbReference>